<accession>K1U4G0</accession>
<name>K1U4G0_9ZZZZ</name>
<dbReference type="EMBL" id="AJWZ01001097">
    <property type="protein sequence ID" value="EKC74854.1"/>
    <property type="molecule type" value="Genomic_DNA"/>
</dbReference>
<evidence type="ECO:0000256" key="1">
    <source>
        <dbReference type="SAM" id="MobiDB-lite"/>
    </source>
</evidence>
<dbReference type="AlphaFoldDB" id="K1U4G0"/>
<comment type="caution">
    <text evidence="2">The sequence shown here is derived from an EMBL/GenBank/DDBJ whole genome shotgun (WGS) entry which is preliminary data.</text>
</comment>
<gene>
    <name evidence="2" type="ORF">OBE_01638</name>
</gene>
<proteinExistence type="predicted"/>
<protein>
    <submittedName>
        <fullName evidence="2">Uncharacterized protein</fullName>
    </submittedName>
</protein>
<reference evidence="2" key="1">
    <citation type="journal article" date="2013" name="Environ. Microbiol.">
        <title>Microbiota from the distal guts of lean and obese adolescents exhibit partial functional redundancy besides clear differences in community structure.</title>
        <authorList>
            <person name="Ferrer M."/>
            <person name="Ruiz A."/>
            <person name="Lanza F."/>
            <person name="Haange S.B."/>
            <person name="Oberbach A."/>
            <person name="Till H."/>
            <person name="Bargiela R."/>
            <person name="Campoy C."/>
            <person name="Segura M.T."/>
            <person name="Richter M."/>
            <person name="von Bergen M."/>
            <person name="Seifert J."/>
            <person name="Suarez A."/>
        </authorList>
    </citation>
    <scope>NUCLEOTIDE SEQUENCE</scope>
</reference>
<feature type="region of interest" description="Disordered" evidence="1">
    <location>
        <begin position="29"/>
        <end position="54"/>
    </location>
</feature>
<sequence>MNTGDILNRADKVNFMGLKDNPEAFTRMHGFTDSGKSSNASTYDRRYVDEETERSDVTGYGTEIAYAFDEMKDDPVHAVLVEVADDEIKGKKVTIVTVDFSKPGETDGTYEARKRVWSVIPDSDGDSTDAYTYSGTFKAAGKIIKGTATSTDDWETCSFTEKK</sequence>
<evidence type="ECO:0000313" key="2">
    <source>
        <dbReference type="EMBL" id="EKC74854.1"/>
    </source>
</evidence>
<organism evidence="2">
    <name type="scientific">human gut metagenome</name>
    <dbReference type="NCBI Taxonomy" id="408170"/>
    <lineage>
        <taxon>unclassified sequences</taxon>
        <taxon>metagenomes</taxon>
        <taxon>organismal metagenomes</taxon>
    </lineage>
</organism>